<reference evidence="1" key="1">
    <citation type="submission" date="2015-07" db="EMBL/GenBank/DDBJ databases">
        <title>MeaNS - Measles Nucleotide Surveillance Program.</title>
        <authorList>
            <person name="Tran T."/>
            <person name="Druce J."/>
        </authorList>
    </citation>
    <scope>NUCLEOTIDE SEQUENCE</scope>
    <source>
        <strain evidence="1">UCB-OBI-ISO-001</strain>
        <tissue evidence="1">Gonad</tissue>
    </source>
</reference>
<organism evidence="1">
    <name type="scientific">Octopus bimaculoides</name>
    <name type="common">California two-spotted octopus</name>
    <dbReference type="NCBI Taxonomy" id="37653"/>
    <lineage>
        <taxon>Eukaryota</taxon>
        <taxon>Metazoa</taxon>
        <taxon>Spiralia</taxon>
        <taxon>Lophotrochozoa</taxon>
        <taxon>Mollusca</taxon>
        <taxon>Cephalopoda</taxon>
        <taxon>Coleoidea</taxon>
        <taxon>Octopodiformes</taxon>
        <taxon>Octopoda</taxon>
        <taxon>Incirrata</taxon>
        <taxon>Octopodidae</taxon>
        <taxon>Octopus</taxon>
    </lineage>
</organism>
<dbReference type="Gene3D" id="1.25.40.10">
    <property type="entry name" value="Tetratricopeptide repeat domain"/>
    <property type="match status" value="1"/>
</dbReference>
<evidence type="ECO:0000313" key="1">
    <source>
        <dbReference type="EMBL" id="KOF96805.1"/>
    </source>
</evidence>
<dbReference type="AlphaFoldDB" id="A0A0L8I6Z1"/>
<protein>
    <submittedName>
        <fullName evidence="1">Uncharacterized protein</fullName>
    </submittedName>
</protein>
<proteinExistence type="predicted"/>
<dbReference type="InterPro" id="IPR011990">
    <property type="entry name" value="TPR-like_helical_dom_sf"/>
</dbReference>
<dbReference type="OrthoDB" id="310721at2759"/>
<dbReference type="SUPFAM" id="SSF48452">
    <property type="entry name" value="TPR-like"/>
    <property type="match status" value="1"/>
</dbReference>
<dbReference type="KEGG" id="obi:106883960"/>
<name>A0A0L8I6Z1_OCTBM</name>
<sequence length="521" mass="61911">MDLRAKLDQYPHHFKIIDYLKEKDLYKTREELFQTLKLKVESESHEEQYKKNIWHDSLHEFLKEKFKNPQKNIFIYKINYICWCLEKKRDIKANDSFKKLDCHSGIDEAYACLGYALNRLHPKLYESALECFKRSIRINPKNGKVLLHIAKLIRKLNDDFIEEYEKYLHRASELLPDDEEIKAEYLERGKWRITKPIDEITNTSVLLKIVNYFIRQNDYEKARISLDKINSIRPQPMSFYFGALISSKTQGYISEAVKLDRFNPLISCLNAFYLINKNEFEKAQEQLVKTKKNTISIPLKNLAKMILYQIQNYKTHSPQSILNSRPLNLTKSLPREEMLAILEKDIDAECRERDIWIKSFLRFASLSNDNEICQLCFKQSLALKSQITFKELKENFSYDVCFFTKYFSCRKELESFQNPKFGLRIIDNDTEDFYGQDKIKTQLKIFYQSLIIVICVSKDFRICNFFIEEILDIKNNYCRKIMVLSKDEDIPSQLKILPHVKFQKGSSLVNNFFETLFSSES</sequence>
<accession>A0A0L8I6Z1</accession>
<dbReference type="EMBL" id="KQ416485">
    <property type="protein sequence ID" value="KOF96805.1"/>
    <property type="molecule type" value="Genomic_DNA"/>
</dbReference>
<gene>
    <name evidence="1" type="ORF">OCBIM_22033548mg</name>
</gene>